<dbReference type="AlphaFoldDB" id="A0A817AK00"/>
<evidence type="ECO:0000256" key="1">
    <source>
        <dbReference type="SAM" id="Phobius"/>
    </source>
</evidence>
<dbReference type="InterPro" id="IPR007877">
    <property type="entry name" value="DUF707"/>
</dbReference>
<organism evidence="2 3">
    <name type="scientific">Rotaria magnacalcarata</name>
    <dbReference type="NCBI Taxonomy" id="392030"/>
    <lineage>
        <taxon>Eukaryota</taxon>
        <taxon>Metazoa</taxon>
        <taxon>Spiralia</taxon>
        <taxon>Gnathifera</taxon>
        <taxon>Rotifera</taxon>
        <taxon>Eurotatoria</taxon>
        <taxon>Bdelloidea</taxon>
        <taxon>Philodinida</taxon>
        <taxon>Philodinidae</taxon>
        <taxon>Rotaria</taxon>
    </lineage>
</organism>
<sequence>MSFGSLISESNPLLTKITVGIDAVQSKALAILGFTKKTLLIICVILAVLFMFVAYFTSDSSQNNYSKFLTHARHALRINETLYFHQYLNMGISLEGDRDCNLINRSLCYTTKKSLVVSFWRDSSRKKWLAKNIFKVFPGDHFTRVIMIHDKSNWFNFHNHEQLIWIHVNAQKRFWYMKRFITPEILSAYKYIWVLDDDVELLFDSLHYECVIAQLNVSFSSPGRLKGITSHAITRVNQDYANKIGRWTDFIEIGPIVVGTSSAWQCLWHYMSAFVGLGWGFDLVWCRLLAHKCSLNITMERSCAVLDIFGVDHLSEYIATTALGSQETPAYNEYYGNFHTKQVNIAPLANDINIYSSCKKIR</sequence>
<dbReference type="Proteomes" id="UP000663824">
    <property type="component" value="Unassembled WGS sequence"/>
</dbReference>
<keyword evidence="1" id="KW-0812">Transmembrane</keyword>
<protein>
    <submittedName>
        <fullName evidence="2">Uncharacterized protein</fullName>
    </submittedName>
</protein>
<dbReference type="Pfam" id="PF05212">
    <property type="entry name" value="DUF707"/>
    <property type="match status" value="1"/>
</dbReference>
<keyword evidence="1" id="KW-1133">Transmembrane helix</keyword>
<proteinExistence type="predicted"/>
<reference evidence="2" key="1">
    <citation type="submission" date="2021-02" db="EMBL/GenBank/DDBJ databases">
        <authorList>
            <person name="Nowell W R."/>
        </authorList>
    </citation>
    <scope>NUCLEOTIDE SEQUENCE</scope>
</reference>
<evidence type="ECO:0000313" key="2">
    <source>
        <dbReference type="EMBL" id="CAF2262881.1"/>
    </source>
</evidence>
<feature type="transmembrane region" description="Helical" evidence="1">
    <location>
        <begin position="39"/>
        <end position="57"/>
    </location>
</feature>
<evidence type="ECO:0000313" key="3">
    <source>
        <dbReference type="Proteomes" id="UP000663824"/>
    </source>
</evidence>
<dbReference type="PANTHER" id="PTHR31210:SF43">
    <property type="entry name" value="STORAGE PROTEIN-RELATED"/>
    <property type="match status" value="1"/>
</dbReference>
<dbReference type="EMBL" id="CAJNRE010021771">
    <property type="protein sequence ID" value="CAF2262881.1"/>
    <property type="molecule type" value="Genomic_DNA"/>
</dbReference>
<comment type="caution">
    <text evidence="2">The sequence shown here is derived from an EMBL/GenBank/DDBJ whole genome shotgun (WGS) entry which is preliminary data.</text>
</comment>
<gene>
    <name evidence="2" type="ORF">MBJ925_LOCUS38765</name>
</gene>
<dbReference type="PANTHER" id="PTHR31210">
    <property type="entry name" value="OS06G0731900 PROTEIN"/>
    <property type="match status" value="1"/>
</dbReference>
<name>A0A817AK00_9BILA</name>
<accession>A0A817AK00</accession>
<keyword evidence="1" id="KW-0472">Membrane</keyword>